<evidence type="ECO:0000313" key="3">
    <source>
        <dbReference type="EMBL" id="EXX88303.1"/>
    </source>
</evidence>
<dbReference type="AlphaFoldDB" id="A0A9W5S0T2"/>
<dbReference type="Gene3D" id="3.30.930.20">
    <property type="entry name" value="Protein of unknown function DUF1054"/>
    <property type="match status" value="1"/>
</dbReference>
<accession>A0A9W5S0T2</accession>
<dbReference type="OrthoDB" id="9812818at2"/>
<dbReference type="Proteomes" id="UP000053750">
    <property type="component" value="Unassembled WGS sequence"/>
</dbReference>
<dbReference type="HAMAP" id="MF_01851">
    <property type="entry name" value="UPF0637"/>
    <property type="match status" value="1"/>
</dbReference>
<comment type="caution">
    <text evidence="3">The sequence shown here is derived from an EMBL/GenBank/DDBJ whole genome shotgun (WGS) entry which is preliminary data.</text>
</comment>
<sequence>MTIDLQSGTRAGRQPAELPFPGFGPEDFDVFAVPGLEGRMSALIERVRPKLAMLGERLTPYLTVRCGEEMFPHVAKHARRTINAPNDTWVAFANNKRGYKAHPHFQIGMFGTHLFVLFAVIYESTNKDVLARNGLKKLNEIRTTIPNHFVWSGDHMQPEATRHDAMKKADLEALFKRLQTVKASELLCGIHIDRNDPIAADGEAFIAKAEETFDTLMPLYRMAF</sequence>
<dbReference type="RefSeq" id="WP_081793835.1">
    <property type="nucleotide sequence ID" value="NZ_KK082185.1"/>
</dbReference>
<reference evidence="3 4" key="1">
    <citation type="submission" date="2014-02" db="EMBL/GenBank/DDBJ databases">
        <title>Genome sequence of Paenibacillus darwinianus reveals adaptive mechanisms for survival in Antarctic soils.</title>
        <authorList>
            <person name="Dsouza M."/>
            <person name="Taylor M.W."/>
            <person name="Turner S.J."/>
            <person name="Aislabie J."/>
        </authorList>
    </citation>
    <scope>NUCLEOTIDE SEQUENCE [LARGE SCALE GENOMIC DNA]</scope>
    <source>
        <strain evidence="3 4">CE1</strain>
    </source>
</reference>
<dbReference type="PIRSF" id="PIRSF021332">
    <property type="entry name" value="DUF1054"/>
    <property type="match status" value="1"/>
</dbReference>
<evidence type="ECO:0000256" key="2">
    <source>
        <dbReference type="SAM" id="MobiDB-lite"/>
    </source>
</evidence>
<feature type="region of interest" description="Disordered" evidence="2">
    <location>
        <begin position="1"/>
        <end position="21"/>
    </location>
</feature>
<evidence type="ECO:0000256" key="1">
    <source>
        <dbReference type="HAMAP-Rule" id="MF_01851"/>
    </source>
</evidence>
<gene>
    <name evidence="3" type="ORF">BG53_02180</name>
</gene>
<proteinExistence type="inferred from homology"/>
<keyword evidence="4" id="KW-1185">Reference proteome</keyword>
<organism evidence="3 4">
    <name type="scientific">Paenibacillus darwinianus</name>
    <dbReference type="NCBI Taxonomy" id="1380763"/>
    <lineage>
        <taxon>Bacteria</taxon>
        <taxon>Bacillati</taxon>
        <taxon>Bacillota</taxon>
        <taxon>Bacilli</taxon>
        <taxon>Bacillales</taxon>
        <taxon>Paenibacillaceae</taxon>
        <taxon>Paenibacillus</taxon>
    </lineage>
</organism>
<protein>
    <recommendedName>
        <fullName evidence="1">UPF0637 protein BG53_02180</fullName>
    </recommendedName>
</protein>
<dbReference type="InterPro" id="IPR009403">
    <property type="entry name" value="UPF0637"/>
</dbReference>
<dbReference type="SUPFAM" id="SSF142913">
    <property type="entry name" value="YktB/PF0168-like"/>
    <property type="match status" value="1"/>
</dbReference>
<evidence type="ECO:0000313" key="4">
    <source>
        <dbReference type="Proteomes" id="UP000053750"/>
    </source>
</evidence>
<dbReference type="InterPro" id="IPR053707">
    <property type="entry name" value="UPF0637_domain_sf"/>
</dbReference>
<name>A0A9W5S0T2_9BACL</name>
<dbReference type="EMBL" id="JFHU01000129">
    <property type="protein sequence ID" value="EXX88303.1"/>
    <property type="molecule type" value="Genomic_DNA"/>
</dbReference>
<comment type="similarity">
    <text evidence="1">Belongs to the UPF0637 family.</text>
</comment>
<dbReference type="Pfam" id="PF06335">
    <property type="entry name" value="DUF1054"/>
    <property type="match status" value="1"/>
</dbReference>